<dbReference type="GO" id="GO:0003677">
    <property type="term" value="F:DNA binding"/>
    <property type="evidence" value="ECO:0007669"/>
    <property type="project" value="InterPro"/>
</dbReference>
<dbReference type="PROSITE" id="PS00489">
    <property type="entry name" value="RNA_POL_PHAGE_2"/>
    <property type="match status" value="1"/>
</dbReference>
<evidence type="ECO:0000313" key="10">
    <source>
        <dbReference type="Proteomes" id="UP000239406"/>
    </source>
</evidence>
<evidence type="ECO:0000256" key="5">
    <source>
        <dbReference type="ARBA" id="ARBA00022695"/>
    </source>
</evidence>
<organism evidence="9 10">
    <name type="scientific">Caldimonas thermodepolymerans</name>
    <dbReference type="NCBI Taxonomy" id="215580"/>
    <lineage>
        <taxon>Bacteria</taxon>
        <taxon>Pseudomonadati</taxon>
        <taxon>Pseudomonadota</taxon>
        <taxon>Betaproteobacteria</taxon>
        <taxon>Burkholderiales</taxon>
        <taxon>Sphaerotilaceae</taxon>
        <taxon>Caldimonas</taxon>
    </lineage>
</organism>
<evidence type="ECO:0000259" key="8">
    <source>
        <dbReference type="Pfam" id="PF00940"/>
    </source>
</evidence>
<dbReference type="Gene3D" id="1.10.150.20">
    <property type="entry name" value="5' to 3' exonuclease, C-terminal subdomain"/>
    <property type="match status" value="1"/>
</dbReference>
<dbReference type="SUPFAM" id="SSF56672">
    <property type="entry name" value="DNA/RNA polymerases"/>
    <property type="match status" value="1"/>
</dbReference>
<evidence type="ECO:0000256" key="6">
    <source>
        <dbReference type="ARBA" id="ARBA00023163"/>
    </source>
</evidence>
<dbReference type="InterPro" id="IPR002092">
    <property type="entry name" value="DNA-dir_Rpol_phage-type"/>
</dbReference>
<dbReference type="InterPro" id="IPR046950">
    <property type="entry name" value="DNA-dir_Rpol_C_phage-type"/>
</dbReference>
<dbReference type="PANTHER" id="PTHR10102">
    <property type="entry name" value="DNA-DIRECTED RNA POLYMERASE, MITOCHONDRIAL"/>
    <property type="match status" value="1"/>
</dbReference>
<comment type="caution">
    <text evidence="9">The sequence shown here is derived from an EMBL/GenBank/DDBJ whole genome shotgun (WGS) entry which is preliminary data.</text>
</comment>
<keyword evidence="3" id="KW-0240">DNA-directed RNA polymerase</keyword>
<evidence type="ECO:0000256" key="4">
    <source>
        <dbReference type="ARBA" id="ARBA00022679"/>
    </source>
</evidence>
<evidence type="ECO:0000256" key="7">
    <source>
        <dbReference type="ARBA" id="ARBA00048552"/>
    </source>
</evidence>
<dbReference type="PANTHER" id="PTHR10102:SF0">
    <property type="entry name" value="DNA-DIRECTED RNA POLYMERASE, MITOCHONDRIAL"/>
    <property type="match status" value="1"/>
</dbReference>
<evidence type="ECO:0000256" key="2">
    <source>
        <dbReference type="ARBA" id="ARBA00012418"/>
    </source>
</evidence>
<accession>A0A2S5T947</accession>
<dbReference type="RefSeq" id="WP_104355646.1">
    <property type="nucleotide sequence ID" value="NZ_CP064338.1"/>
</dbReference>
<dbReference type="GO" id="GO:0000428">
    <property type="term" value="C:DNA-directed RNA polymerase complex"/>
    <property type="evidence" value="ECO:0007669"/>
    <property type="project" value="UniProtKB-KW"/>
</dbReference>
<comment type="catalytic activity">
    <reaction evidence="7">
        <text>RNA(n) + a ribonucleoside 5'-triphosphate = RNA(n+1) + diphosphate</text>
        <dbReference type="Rhea" id="RHEA:21248"/>
        <dbReference type="Rhea" id="RHEA-COMP:14527"/>
        <dbReference type="Rhea" id="RHEA-COMP:17342"/>
        <dbReference type="ChEBI" id="CHEBI:33019"/>
        <dbReference type="ChEBI" id="CHEBI:61557"/>
        <dbReference type="ChEBI" id="CHEBI:140395"/>
        <dbReference type="EC" id="2.7.7.6"/>
    </reaction>
</comment>
<keyword evidence="10" id="KW-1185">Reference proteome</keyword>
<dbReference type="InterPro" id="IPR024075">
    <property type="entry name" value="DNA-dir_RNA_pol_helix_hairp_sf"/>
</dbReference>
<dbReference type="GO" id="GO:0003899">
    <property type="term" value="F:DNA-directed RNA polymerase activity"/>
    <property type="evidence" value="ECO:0007669"/>
    <property type="project" value="UniProtKB-EC"/>
</dbReference>
<dbReference type="Pfam" id="PF00940">
    <property type="entry name" value="RNA_pol"/>
    <property type="match status" value="1"/>
</dbReference>
<reference evidence="9 10" key="1">
    <citation type="submission" date="2018-02" db="EMBL/GenBank/DDBJ databases">
        <title>Reclassifiation of [Polyangium] brachysporum DSM 7029 as Guopingzhaonella breviflexa gen. nov., sp. nov., a member of the family Comamonadaceae.</title>
        <authorList>
            <person name="Tang B."/>
        </authorList>
    </citation>
    <scope>NUCLEOTIDE SEQUENCE [LARGE SCALE GENOMIC DNA]</scope>
    <source>
        <strain evidence="9 10">DSM 15344</strain>
    </source>
</reference>
<dbReference type="AlphaFoldDB" id="A0A2S5T947"/>
<dbReference type="EMBL" id="PSNY01000001">
    <property type="protein sequence ID" value="PPE71452.1"/>
    <property type="molecule type" value="Genomic_DNA"/>
</dbReference>
<comment type="similarity">
    <text evidence="1">Belongs to the phage and mitochondrial RNA polymerase family.</text>
</comment>
<evidence type="ECO:0000256" key="3">
    <source>
        <dbReference type="ARBA" id="ARBA00022478"/>
    </source>
</evidence>
<protein>
    <recommendedName>
        <fullName evidence="2">DNA-directed RNA polymerase</fullName>
        <ecNumber evidence="2">2.7.7.6</ecNumber>
    </recommendedName>
</protein>
<proteinExistence type="inferred from homology"/>
<dbReference type="GO" id="GO:0006351">
    <property type="term" value="P:DNA-templated transcription"/>
    <property type="evidence" value="ECO:0007669"/>
    <property type="project" value="InterPro"/>
</dbReference>
<dbReference type="Gene3D" id="1.10.287.260">
    <property type="match status" value="1"/>
</dbReference>
<keyword evidence="6" id="KW-0804">Transcription</keyword>
<keyword evidence="4" id="KW-0808">Transferase</keyword>
<dbReference type="Gene3D" id="1.10.287.280">
    <property type="match status" value="1"/>
</dbReference>
<keyword evidence="5" id="KW-0548">Nucleotidyltransferase</keyword>
<dbReference type="EC" id="2.7.7.6" evidence="2"/>
<feature type="domain" description="DNA-directed RNA polymerase C-terminal" evidence="8">
    <location>
        <begin position="173"/>
        <end position="531"/>
    </location>
</feature>
<name>A0A2S5T947_9BURK</name>
<evidence type="ECO:0000313" key="9">
    <source>
        <dbReference type="EMBL" id="PPE71452.1"/>
    </source>
</evidence>
<gene>
    <name evidence="9" type="ORF">C1702_00160</name>
</gene>
<evidence type="ECO:0000256" key="1">
    <source>
        <dbReference type="ARBA" id="ARBA00009493"/>
    </source>
</evidence>
<dbReference type="PROSITE" id="PS00900">
    <property type="entry name" value="RNA_POL_PHAGE_1"/>
    <property type="match status" value="1"/>
</dbReference>
<dbReference type="Proteomes" id="UP000239406">
    <property type="component" value="Unassembled WGS sequence"/>
</dbReference>
<sequence>MPALTGGYLTLRTNAVKGQLNPHTAALDRPLTGAALEALNWVQKTRWKINKWVLDVALQCRDEGIPVEGLPRPDNIPLPDPLPEDVYAALPKEEQVKRRRQMEEIHSKNASLMGQRAAVYRRLSLAADLASFPALWFPHFCDFRGRLYPIAQELHPQGDSLTKGLLTFAEPVRLGANGQWWLYVVLANAMGHDKLPLQERADWTDNNLNLILATAKDPLAYIDFWAHEDVDSPWEALSLCFEVAQLCEWAALGNRVEDFESTVPVRLDATCSGIQHLSALMRDEASARCVNVLPTGKREDIYSDVANKVKQFVATDAAKGNPLAVQWLGKIGRKTVKRAVMTTPYGVTESGIAEQLVNDGFCNHFRGEDRRKAAAYLRDCIVGALDESIGQPRRAMQYMQDVARFLAENNLPLQWTTPAGFTVRQAYYETHETRVETLIGDVSLRREKPEAGLVVRKQCAAAAPNVVHSFDAAHLCRTAVAMKRDGVRDLAFVHDSFGTHAGHTDTLSQRLREEFVAIYSRPALEEWRQSVIVHSGRDDIPPIPKLGALDVSKVLESEFFFS</sequence>
<dbReference type="InterPro" id="IPR043502">
    <property type="entry name" value="DNA/RNA_pol_sf"/>
</dbReference>